<sequence length="177" mass="20827">MRQGRMVMIIHSEALNLQRTTVQDLAFVLAIEQSELNRIYIGQWSKEEHTTALQDPDIPHLTIWESIGKRVGYIIVTGLQETHLAVCIKRIVIHSKGFGYGKLSLRLVTDWIFRHTETHRLWLDVREHNHKARHVYESCGFTPEGTLRDCIKVGERFESLHIMSILRHEYMERTERQ</sequence>
<gene>
    <name evidence="2" type="ORF">UQ64_27825</name>
</gene>
<dbReference type="GO" id="GO:0016747">
    <property type="term" value="F:acyltransferase activity, transferring groups other than amino-acyl groups"/>
    <property type="evidence" value="ECO:0007669"/>
    <property type="project" value="InterPro"/>
</dbReference>
<evidence type="ECO:0000259" key="1">
    <source>
        <dbReference type="PROSITE" id="PS51186"/>
    </source>
</evidence>
<reference evidence="2 3" key="1">
    <citation type="journal article" date="2015" name="Int. Biodeterior. Biodegradation">
        <title>Physiological and genetic screening methods for the isolation of methyl tert-butyl ether-degrading bacteria for bioremediation purposes.</title>
        <authorList>
            <person name="Guisado I.M."/>
            <person name="Purswani J."/>
            <person name="Gonzalez Lopez J."/>
            <person name="Pozo C."/>
        </authorList>
    </citation>
    <scope>NUCLEOTIDE SEQUENCE [LARGE SCALE GENOMIC DNA]</scope>
    <source>
        <strain evidence="2 3">SH7</strain>
    </source>
</reference>
<dbReference type="AlphaFoldDB" id="A0A0W1ARN1"/>
<dbReference type="Proteomes" id="UP000054709">
    <property type="component" value="Unassembled WGS sequence"/>
</dbReference>
<evidence type="ECO:0000313" key="2">
    <source>
        <dbReference type="EMBL" id="KTD83979.1"/>
    </source>
</evidence>
<dbReference type="InterPro" id="IPR016181">
    <property type="entry name" value="Acyl_CoA_acyltransferase"/>
</dbReference>
<protein>
    <submittedName>
        <fullName evidence="2">Acetyltransferase</fullName>
    </submittedName>
</protein>
<comment type="caution">
    <text evidence="2">The sequence shown here is derived from an EMBL/GenBank/DDBJ whole genome shotgun (WGS) entry which is preliminary data.</text>
</comment>
<dbReference type="PROSITE" id="PS51186">
    <property type="entry name" value="GNAT"/>
    <property type="match status" value="1"/>
</dbReference>
<dbReference type="EMBL" id="LCZJ02000037">
    <property type="protein sequence ID" value="KTD83979.1"/>
    <property type="molecule type" value="Genomic_DNA"/>
</dbReference>
<proteinExistence type="predicted"/>
<dbReference type="SUPFAM" id="SSF55729">
    <property type="entry name" value="Acyl-CoA N-acyltransferases (Nat)"/>
    <property type="match status" value="1"/>
</dbReference>
<dbReference type="Gene3D" id="3.40.630.30">
    <property type="match status" value="1"/>
</dbReference>
<organism evidence="2 3">
    <name type="scientific">Paenibacillus etheri</name>
    <dbReference type="NCBI Taxonomy" id="1306852"/>
    <lineage>
        <taxon>Bacteria</taxon>
        <taxon>Bacillati</taxon>
        <taxon>Bacillota</taxon>
        <taxon>Bacilli</taxon>
        <taxon>Bacillales</taxon>
        <taxon>Paenibacillaceae</taxon>
        <taxon>Paenibacillus</taxon>
    </lineage>
</organism>
<dbReference type="InterPro" id="IPR000182">
    <property type="entry name" value="GNAT_dom"/>
</dbReference>
<evidence type="ECO:0000313" key="3">
    <source>
        <dbReference type="Proteomes" id="UP000054709"/>
    </source>
</evidence>
<dbReference type="Pfam" id="PF00583">
    <property type="entry name" value="Acetyltransf_1"/>
    <property type="match status" value="1"/>
</dbReference>
<name>A0A0W1ARN1_9BACL</name>
<dbReference type="PANTHER" id="PTHR43415:SF3">
    <property type="entry name" value="GNAT-FAMILY ACETYLTRANSFERASE"/>
    <property type="match status" value="1"/>
</dbReference>
<dbReference type="PANTHER" id="PTHR43415">
    <property type="entry name" value="SPERMIDINE N(1)-ACETYLTRANSFERASE"/>
    <property type="match status" value="1"/>
</dbReference>
<feature type="domain" description="N-acetyltransferase" evidence="1">
    <location>
        <begin position="15"/>
        <end position="176"/>
    </location>
</feature>
<keyword evidence="3" id="KW-1185">Reference proteome</keyword>
<accession>A0A0W1ARN1</accession>